<dbReference type="PANTHER" id="PTHR11647">
    <property type="entry name" value="HYDRANTOINASE/DIHYDROPYRIMIDINASE FAMILY MEMBER"/>
    <property type="match status" value="1"/>
</dbReference>
<name>A0A1F6D395_HANXR</name>
<dbReference type="SUPFAM" id="SSF51556">
    <property type="entry name" value="Metallo-dependent hydrolases"/>
    <property type="match status" value="1"/>
</dbReference>
<gene>
    <name evidence="2" type="ORF">A3F84_09775</name>
</gene>
<protein>
    <submittedName>
        <fullName evidence="2">N-acyl-D-amino-acid deacylase</fullName>
    </submittedName>
</protein>
<dbReference type="InterPro" id="IPR023100">
    <property type="entry name" value="D-aminoacylase_insert_dom_sf"/>
</dbReference>
<dbReference type="AlphaFoldDB" id="A0A1F6D395"/>
<feature type="domain" description="Amidohydrolase 3" evidence="1">
    <location>
        <begin position="387"/>
        <end position="500"/>
    </location>
</feature>
<dbReference type="SUPFAM" id="SSF51338">
    <property type="entry name" value="Composite domain of metallo-dependent hydrolases"/>
    <property type="match status" value="1"/>
</dbReference>
<dbReference type="EMBL" id="MFKF01000056">
    <property type="protein sequence ID" value="OGG55913.1"/>
    <property type="molecule type" value="Genomic_DNA"/>
</dbReference>
<evidence type="ECO:0000313" key="3">
    <source>
        <dbReference type="Proteomes" id="UP000178606"/>
    </source>
</evidence>
<comment type="caution">
    <text evidence="2">The sequence shown here is derived from an EMBL/GenBank/DDBJ whole genome shotgun (WGS) entry which is preliminary data.</text>
</comment>
<dbReference type="Proteomes" id="UP000178606">
    <property type="component" value="Unassembled WGS sequence"/>
</dbReference>
<dbReference type="InterPro" id="IPR011059">
    <property type="entry name" value="Metal-dep_hydrolase_composite"/>
</dbReference>
<dbReference type="PANTHER" id="PTHR11647:SF1">
    <property type="entry name" value="COLLAPSIN RESPONSE MEDIATOR PROTEIN"/>
    <property type="match status" value="1"/>
</dbReference>
<dbReference type="Gene3D" id="2.30.40.10">
    <property type="entry name" value="Urease, subunit C, domain 1"/>
    <property type="match status" value="1"/>
</dbReference>
<dbReference type="InterPro" id="IPR050378">
    <property type="entry name" value="Metallo-dep_Hydrolases_sf"/>
</dbReference>
<dbReference type="GO" id="GO:0016811">
    <property type="term" value="F:hydrolase activity, acting on carbon-nitrogen (but not peptide) bonds, in linear amides"/>
    <property type="evidence" value="ECO:0007669"/>
    <property type="project" value="InterPro"/>
</dbReference>
<sequence>MYDLIIRNGTVIDGTGGPRRRADVAVKGDRIVRVGATDGADAHRTVDAGGLVVAPGFVDVHNHSDGWVLKMPHLTFKTSQGFTTEALMVDGISYAPVTPATAPHWLHYLRSLNGLQFRDYTGWRSVSDYMALLDRRNVQNTIAHVPYANVRTMACGWGRAAPDDVQVNQMRREVRRGMEEGAVGVSTGIDYPFECFATTDEMVEVCEAMAPWGGLYVTHMRYKKGTMRALQEAVEIGRRAGVPVHISHLKGTSPQQVDEILSYVDRVACKEVDFSFDVYPYLPGSTMLSYLLPYEVWEEGPLNAVVKLTDPVLRERFEALLADYALGLDQIHIAWVGGKENTRYQGMKLQDYVAQTGKGTADALCDLLIEENLSVLLVFDQGEDRLVDAFLKHPKYMMGTDGIYFEGGVVHPRVYGSAARLIGPLVRDRRLFSLEEAVRKLSGYPAERFGLKDRGVIREGAFADIAVFDAERVADRATFREPHQPSEGVRYVIVNGVVVIAEGRPVEGLGERLPGRALRFKA</sequence>
<reference evidence="2 3" key="1">
    <citation type="journal article" date="2016" name="Nat. Commun.">
        <title>Thousands of microbial genomes shed light on interconnected biogeochemical processes in an aquifer system.</title>
        <authorList>
            <person name="Anantharaman K."/>
            <person name="Brown C.T."/>
            <person name="Hug L.A."/>
            <person name="Sharon I."/>
            <person name="Castelle C.J."/>
            <person name="Probst A.J."/>
            <person name="Thomas B.C."/>
            <person name="Singh A."/>
            <person name="Wilkins M.J."/>
            <person name="Karaoz U."/>
            <person name="Brodie E.L."/>
            <person name="Williams K.H."/>
            <person name="Hubbard S.S."/>
            <person name="Banfield J.F."/>
        </authorList>
    </citation>
    <scope>NUCLEOTIDE SEQUENCE [LARGE SCALE GENOMIC DNA]</scope>
    <source>
        <strain evidence="3">RIFCSPLOWO2_12_FULL_64_10</strain>
    </source>
</reference>
<dbReference type="CDD" id="cd01297">
    <property type="entry name" value="D-aminoacylase"/>
    <property type="match status" value="1"/>
</dbReference>
<dbReference type="GO" id="GO:0005829">
    <property type="term" value="C:cytosol"/>
    <property type="evidence" value="ECO:0007669"/>
    <property type="project" value="TreeGrafter"/>
</dbReference>
<dbReference type="Gene3D" id="3.20.20.140">
    <property type="entry name" value="Metal-dependent hydrolases"/>
    <property type="match status" value="1"/>
</dbReference>
<dbReference type="GO" id="GO:0016812">
    <property type="term" value="F:hydrolase activity, acting on carbon-nitrogen (but not peptide) bonds, in cyclic amides"/>
    <property type="evidence" value="ECO:0007669"/>
    <property type="project" value="TreeGrafter"/>
</dbReference>
<dbReference type="Pfam" id="PF07969">
    <property type="entry name" value="Amidohydro_3"/>
    <property type="match status" value="2"/>
</dbReference>
<feature type="domain" description="Amidohydrolase 3" evidence="1">
    <location>
        <begin position="44"/>
        <end position="247"/>
    </location>
</feature>
<organism evidence="2 3">
    <name type="scientific">Handelsmanbacteria sp. (strain RIFCSPLOWO2_12_FULL_64_10)</name>
    <dbReference type="NCBI Taxonomy" id="1817868"/>
    <lineage>
        <taxon>Bacteria</taxon>
        <taxon>Candidatus Handelsmaniibacteriota</taxon>
    </lineage>
</organism>
<accession>A0A1F6D395</accession>
<dbReference type="InterPro" id="IPR032466">
    <property type="entry name" value="Metal_Hydrolase"/>
</dbReference>
<evidence type="ECO:0000259" key="1">
    <source>
        <dbReference type="Pfam" id="PF07969"/>
    </source>
</evidence>
<proteinExistence type="predicted"/>
<dbReference type="Gene3D" id="3.30.1490.130">
    <property type="entry name" value="D-aminoacylase. Domain 3"/>
    <property type="match status" value="1"/>
</dbReference>
<dbReference type="InterPro" id="IPR013108">
    <property type="entry name" value="Amidohydro_3"/>
</dbReference>
<evidence type="ECO:0000313" key="2">
    <source>
        <dbReference type="EMBL" id="OGG55913.1"/>
    </source>
</evidence>